<reference evidence="1" key="1">
    <citation type="submission" date="2022-04" db="EMBL/GenBank/DDBJ databases">
        <title>Jade perch genome.</title>
        <authorList>
            <person name="Chao B."/>
        </authorList>
    </citation>
    <scope>NUCLEOTIDE SEQUENCE</scope>
    <source>
        <strain evidence="1">CB-2022</strain>
    </source>
</reference>
<dbReference type="Proteomes" id="UP000831701">
    <property type="component" value="Chromosome 13"/>
</dbReference>
<organism evidence="1 2">
    <name type="scientific">Scortum barcoo</name>
    <name type="common">barcoo grunter</name>
    <dbReference type="NCBI Taxonomy" id="214431"/>
    <lineage>
        <taxon>Eukaryota</taxon>
        <taxon>Metazoa</taxon>
        <taxon>Chordata</taxon>
        <taxon>Craniata</taxon>
        <taxon>Vertebrata</taxon>
        <taxon>Euteleostomi</taxon>
        <taxon>Actinopterygii</taxon>
        <taxon>Neopterygii</taxon>
        <taxon>Teleostei</taxon>
        <taxon>Neoteleostei</taxon>
        <taxon>Acanthomorphata</taxon>
        <taxon>Eupercaria</taxon>
        <taxon>Centrarchiformes</taxon>
        <taxon>Terapontoidei</taxon>
        <taxon>Terapontidae</taxon>
        <taxon>Scortum</taxon>
    </lineage>
</organism>
<proteinExistence type="predicted"/>
<evidence type="ECO:0000313" key="1">
    <source>
        <dbReference type="EMBL" id="KAI3364556.1"/>
    </source>
</evidence>
<protein>
    <submittedName>
        <fullName evidence="1">Uncharacterized protein</fullName>
    </submittedName>
</protein>
<keyword evidence="2" id="KW-1185">Reference proteome</keyword>
<evidence type="ECO:0000313" key="2">
    <source>
        <dbReference type="Proteomes" id="UP000831701"/>
    </source>
</evidence>
<sequence>MGVAAGVKWDVWGHLVEGWRTATNRYGEAETWLERRDRKRDHDTRSQSRMLVFTPAEQFRSGRQQGEGSQVHLSVINMNEQKGNTWMVLWCSVLSYDKCEHTVKWLYEGKDVDKDNEDLQTSQTGCQTTVFFLTFHHIYTSRLNLFTCEVTDGHTGKVQLIPFSLQSSARTGCSALNYIMLVMRVAELVLITVITVLLIRAAGKQRPPDDNTVSVRSRTVKRSGAATSQEVNHVIVTDASWDWTQCKRETKFESDHSLFVTALDRLNEREKTKLRNSKSEFSELFESKDKEIIVTLTVNRTDIFLRLIRDRVAGGSSLSRDAQTSLTPDTSSSSSGGIPRFPGQLRDIVSPACPGSSSEASSRWDMPGTPP</sequence>
<dbReference type="EMBL" id="CM041543">
    <property type="protein sequence ID" value="KAI3364556.1"/>
    <property type="molecule type" value="Genomic_DNA"/>
</dbReference>
<gene>
    <name evidence="1" type="ORF">L3Q82_011338</name>
</gene>
<accession>A0ACB8W9J1</accession>
<comment type="caution">
    <text evidence="1">The sequence shown here is derived from an EMBL/GenBank/DDBJ whole genome shotgun (WGS) entry which is preliminary data.</text>
</comment>
<name>A0ACB8W9J1_9TELE</name>